<name>W5TSG5_9NOCA</name>
<dbReference type="Proteomes" id="UP000019150">
    <property type="component" value="Chromosome"/>
</dbReference>
<reference evidence="1 2" key="1">
    <citation type="journal article" date="2014" name="Appl. Environ. Microbiol.">
        <title>Insights into the Microbial Degradation of Rubber and Gutta-Percha by Analysis of the Complete Genome of Nocardia nova SH22a.</title>
        <authorList>
            <person name="Luo Q."/>
            <person name="Hiessl S."/>
            <person name="Poehlein A."/>
            <person name="Daniel R."/>
            <person name="Steinbuchel A."/>
        </authorList>
    </citation>
    <scope>NUCLEOTIDE SEQUENCE [LARGE SCALE GENOMIC DNA]</scope>
    <source>
        <strain evidence="1">SH22a</strain>
    </source>
</reference>
<evidence type="ECO:0000313" key="2">
    <source>
        <dbReference type="Proteomes" id="UP000019150"/>
    </source>
</evidence>
<dbReference type="KEGG" id="nno:NONO_c73530"/>
<evidence type="ECO:0000313" key="1">
    <source>
        <dbReference type="EMBL" id="AHH22109.1"/>
    </source>
</evidence>
<evidence type="ECO:0008006" key="3">
    <source>
        <dbReference type="Google" id="ProtNLM"/>
    </source>
</evidence>
<dbReference type="PATRIC" id="fig|1415166.3.peg.7545"/>
<gene>
    <name evidence="1" type="ORF">NONO_c73530</name>
</gene>
<organism evidence="1 2">
    <name type="scientific">Nocardia nova SH22a</name>
    <dbReference type="NCBI Taxonomy" id="1415166"/>
    <lineage>
        <taxon>Bacteria</taxon>
        <taxon>Bacillati</taxon>
        <taxon>Actinomycetota</taxon>
        <taxon>Actinomycetes</taxon>
        <taxon>Mycobacteriales</taxon>
        <taxon>Nocardiaceae</taxon>
        <taxon>Nocardia</taxon>
    </lineage>
</organism>
<sequence length="318" mass="35442">MIDRSITGLTVILHGCDGSVWHVHGEDKGAEGVWCGKDQVQGLFDPPVRTAWASGARQRGGRMRGRWFDPRDLDLGFHLVAARIPAGDQETLMSEFWRAFDYREDDYDWDAVLPRIQVISEKSDRFLEVQLRQNREFNPGIDPLIRQHANPSLPLRAGMPFWQEKPKISTWTTTGTSGAGTVTVSNPTPLPMYQKWILTRGNWTVPDRSWEGPAYHRVLGTSKRTGRDDSARDILMAPITAVQGGATVDLDPEALMVRDAHGTNLLGQMPVPGRYFEYEVPPHTQPTELPISVTDAPAGGAMAQLVMPRMWPLPIGGQ</sequence>
<dbReference type="EMBL" id="CP006850">
    <property type="protein sequence ID" value="AHH22109.1"/>
    <property type="molecule type" value="Genomic_DNA"/>
</dbReference>
<dbReference type="eggNOG" id="ENOG5030XXE">
    <property type="taxonomic scope" value="Bacteria"/>
</dbReference>
<dbReference type="RefSeq" id="WP_025353384.1">
    <property type="nucleotide sequence ID" value="NZ_CP006850.1"/>
</dbReference>
<dbReference type="AlphaFoldDB" id="W5TSG5"/>
<dbReference type="STRING" id="1415166.NONO_c73530"/>
<accession>W5TSG5</accession>
<keyword evidence="2" id="KW-1185">Reference proteome</keyword>
<protein>
    <recommendedName>
        <fullName evidence="3">Minor tail protein</fullName>
    </recommendedName>
</protein>
<dbReference type="HOGENOM" id="CLU_078781_0_0_11"/>
<proteinExistence type="predicted"/>
<dbReference type="OrthoDB" id="4407402at2"/>